<reference evidence="1 2" key="1">
    <citation type="journal article" date="2024" name="Plant Biotechnol. J.">
        <title>Genome and CRISPR/Cas9 system of a widespread forest tree (Populus alba) in the world.</title>
        <authorList>
            <person name="Liu Y.J."/>
            <person name="Jiang P.F."/>
            <person name="Han X.M."/>
            <person name="Li X.Y."/>
            <person name="Wang H.M."/>
            <person name="Wang Y.J."/>
            <person name="Wang X.X."/>
            <person name="Zeng Q.Y."/>
        </authorList>
    </citation>
    <scope>NUCLEOTIDE SEQUENCE [LARGE SCALE GENOMIC DNA]</scope>
    <source>
        <strain evidence="2">cv. PAL-ZL1</strain>
    </source>
</reference>
<gene>
    <name evidence="1" type="ORF">D5086_005608</name>
</gene>
<dbReference type="Proteomes" id="UP000309997">
    <property type="component" value="Unassembled WGS sequence"/>
</dbReference>
<proteinExistence type="predicted"/>
<dbReference type="EMBL" id="RCHU02000002">
    <property type="protein sequence ID" value="KAL3604749.1"/>
    <property type="molecule type" value="Genomic_DNA"/>
</dbReference>
<accession>A0ACC4CTN1</accession>
<evidence type="ECO:0000313" key="2">
    <source>
        <dbReference type="Proteomes" id="UP000309997"/>
    </source>
</evidence>
<comment type="caution">
    <text evidence="1">The sequence shown here is derived from an EMBL/GenBank/DDBJ whole genome shotgun (WGS) entry which is preliminary data.</text>
</comment>
<protein>
    <submittedName>
        <fullName evidence="1">Uncharacterized protein</fullName>
    </submittedName>
</protein>
<keyword evidence="2" id="KW-1185">Reference proteome</keyword>
<organism evidence="1 2">
    <name type="scientific">Populus alba</name>
    <name type="common">White poplar</name>
    <dbReference type="NCBI Taxonomy" id="43335"/>
    <lineage>
        <taxon>Eukaryota</taxon>
        <taxon>Viridiplantae</taxon>
        <taxon>Streptophyta</taxon>
        <taxon>Embryophyta</taxon>
        <taxon>Tracheophyta</taxon>
        <taxon>Spermatophyta</taxon>
        <taxon>Magnoliopsida</taxon>
        <taxon>eudicotyledons</taxon>
        <taxon>Gunneridae</taxon>
        <taxon>Pentapetalae</taxon>
        <taxon>rosids</taxon>
        <taxon>fabids</taxon>
        <taxon>Malpighiales</taxon>
        <taxon>Salicaceae</taxon>
        <taxon>Saliceae</taxon>
        <taxon>Populus</taxon>
    </lineage>
</organism>
<name>A0ACC4CTN1_POPAL</name>
<sequence length="362" mass="40605">MTPYGRARATIASKNGVGSRRQWPREIYQRPPTLHHLVLIPLTGTASSILSGTQILNRRDNDTSSSNTVEGRGYTSVTWVPIIAGVSEGNTFRKLFRVRHEQAREHPSNIPATKNNSNAKGREIILLKYSGNHRRSERVRESDKFGFKYSWPFAFLCRKDVAEACFYSTLDLKRIDSYNSRQQHCTRSRKMKQEETAARGQVITSNKVDPSAHACNKVLPVNDTTLSSSASTNEKCSSLEKKDKVKGDKAKAISRMKELLRWAASAKSEKAGKYIGRKVLQLRSRATLKSVPDDEELSIESPKISFRWDVESCSTTSSAYSGISKASSKNIDLNMLSLRSTPVHDRRGNWITTDSECKNTSL</sequence>
<evidence type="ECO:0000313" key="1">
    <source>
        <dbReference type="EMBL" id="KAL3604749.1"/>
    </source>
</evidence>